<evidence type="ECO:0000256" key="3">
    <source>
        <dbReference type="ARBA" id="ARBA00022649"/>
    </source>
</evidence>
<reference evidence="5 6" key="1">
    <citation type="journal article" date="2016" name="Antonie Van Leeuwenhoek">
        <title>Photobacterium sanguinicancri sp. nov. isolated from marine animals.</title>
        <authorList>
            <person name="Gomez-Gil B."/>
            <person name="Roque A."/>
            <person name="Rotllant G."/>
            <person name="Romalde J.L."/>
            <person name="Doce A."/>
            <person name="Eggermont M."/>
            <person name="Defoirdt T."/>
        </authorList>
    </citation>
    <scope>NUCLEOTIDE SEQUENCE [LARGE SCALE GENOMIC DNA]</scope>
    <source>
        <strain evidence="5 6">CAIM 1827</strain>
    </source>
</reference>
<protein>
    <recommendedName>
        <fullName evidence="2">Antitoxin ParD</fullName>
    </recommendedName>
</protein>
<evidence type="ECO:0000313" key="5">
    <source>
        <dbReference type="EMBL" id="OZS42180.1"/>
    </source>
</evidence>
<dbReference type="NCBIfam" id="TIGR02606">
    <property type="entry name" value="antidote_CC2985"/>
    <property type="match status" value="1"/>
</dbReference>
<dbReference type="CDD" id="cd22231">
    <property type="entry name" value="RHH_NikR_HicB-like"/>
    <property type="match status" value="1"/>
</dbReference>
<proteinExistence type="inferred from homology"/>
<sequence length="80" mass="8766">MGRTTSVTIGEPLDSFVAKMIKSGRYGSTSEVMRSALRLLEQQECQTDMLRRALDEGDVSGECSLSLKEIAALKKKSLNV</sequence>
<evidence type="ECO:0000256" key="4">
    <source>
        <dbReference type="ARBA" id="ARBA00037106"/>
    </source>
</evidence>
<dbReference type="Gene3D" id="6.10.10.120">
    <property type="entry name" value="Antitoxin ParD1-like"/>
    <property type="match status" value="1"/>
</dbReference>
<comment type="caution">
    <text evidence="5">The sequence shown here is derived from an EMBL/GenBank/DDBJ whole genome shotgun (WGS) entry which is preliminary data.</text>
</comment>
<dbReference type="Pfam" id="PF03693">
    <property type="entry name" value="ParD_antitoxin"/>
    <property type="match status" value="1"/>
</dbReference>
<dbReference type="SUPFAM" id="SSF47598">
    <property type="entry name" value="Ribbon-helix-helix"/>
    <property type="match status" value="1"/>
</dbReference>
<keyword evidence="3" id="KW-1277">Toxin-antitoxin system</keyword>
<dbReference type="InterPro" id="IPR022789">
    <property type="entry name" value="ParD"/>
</dbReference>
<comment type="function">
    <text evidence="4">Antitoxin component of a type II toxin-antitoxin (TA) system. Neutralizes the effect of toxin ParE.</text>
</comment>
<dbReference type="Proteomes" id="UP000215999">
    <property type="component" value="Unassembled WGS sequence"/>
</dbReference>
<name>A0ABX4FU87_9GAMM</name>
<comment type="similarity">
    <text evidence="1">Belongs to the ParD antitoxin family.</text>
</comment>
<evidence type="ECO:0000313" key="6">
    <source>
        <dbReference type="Proteomes" id="UP000215999"/>
    </source>
</evidence>
<dbReference type="PANTHER" id="PTHR36582:SF2">
    <property type="entry name" value="ANTITOXIN PARD"/>
    <property type="match status" value="1"/>
</dbReference>
<organism evidence="5 6">
    <name type="scientific">Photobacterium sanguinicancri</name>
    <dbReference type="NCBI Taxonomy" id="875932"/>
    <lineage>
        <taxon>Bacteria</taxon>
        <taxon>Pseudomonadati</taxon>
        <taxon>Pseudomonadota</taxon>
        <taxon>Gammaproteobacteria</taxon>
        <taxon>Vibrionales</taxon>
        <taxon>Vibrionaceae</taxon>
        <taxon>Photobacterium</taxon>
    </lineage>
</organism>
<dbReference type="RefSeq" id="WP_094958367.1">
    <property type="nucleotide sequence ID" value="NZ_JAKJUC010000037.1"/>
</dbReference>
<dbReference type="PANTHER" id="PTHR36582">
    <property type="entry name" value="ANTITOXIN PARD"/>
    <property type="match status" value="1"/>
</dbReference>
<gene>
    <name evidence="5" type="ORF">ASV53_19800</name>
</gene>
<keyword evidence="6" id="KW-1185">Reference proteome</keyword>
<accession>A0ABX4FU87</accession>
<dbReference type="InterPro" id="IPR038296">
    <property type="entry name" value="ParD_sf"/>
</dbReference>
<dbReference type="EMBL" id="NOIF01000178">
    <property type="protein sequence ID" value="OZS42180.1"/>
    <property type="molecule type" value="Genomic_DNA"/>
</dbReference>
<evidence type="ECO:0000256" key="2">
    <source>
        <dbReference type="ARBA" id="ARBA00017940"/>
    </source>
</evidence>
<dbReference type="InterPro" id="IPR010985">
    <property type="entry name" value="Ribbon_hlx_hlx"/>
</dbReference>
<evidence type="ECO:0000256" key="1">
    <source>
        <dbReference type="ARBA" id="ARBA00008580"/>
    </source>
</evidence>